<evidence type="ECO:0000259" key="1">
    <source>
        <dbReference type="Pfam" id="PF07475"/>
    </source>
</evidence>
<name>I1XLP9_METNJ</name>
<dbReference type="InterPro" id="IPR011104">
    <property type="entry name" value="Hpr_kin/Pase_C"/>
</dbReference>
<dbReference type="CDD" id="cd01918">
    <property type="entry name" value="HprK_C"/>
    <property type="match status" value="1"/>
</dbReference>
<dbReference type="eggNOG" id="COG1493">
    <property type="taxonomic scope" value="Bacteria"/>
</dbReference>
<dbReference type="AlphaFoldDB" id="I1XLP9"/>
<proteinExistence type="predicted"/>
<keyword evidence="2" id="KW-0418">Kinase</keyword>
<reference evidence="2 3" key="1">
    <citation type="journal article" date="2012" name="J. Bacteriol.">
        <title>Complete genome sequences of Methylophaga sp. strain JAM1 and Methylophaga sp. strain JAM7.</title>
        <authorList>
            <person name="Villeneuve C."/>
            <person name="Martineau C."/>
            <person name="Mauffrey F."/>
            <person name="Villemur R."/>
        </authorList>
    </citation>
    <scope>NUCLEOTIDE SEQUENCE [LARGE SCALE GENOMIC DNA]</scope>
    <source>
        <strain evidence="2 3">JAM1</strain>
    </source>
</reference>
<evidence type="ECO:0000313" key="3">
    <source>
        <dbReference type="Proteomes" id="UP000009144"/>
    </source>
</evidence>
<organism evidence="2 3">
    <name type="scientific">Methylophaga nitratireducenticrescens</name>
    <dbReference type="NCBI Taxonomy" id="754476"/>
    <lineage>
        <taxon>Bacteria</taxon>
        <taxon>Pseudomonadati</taxon>
        <taxon>Pseudomonadota</taxon>
        <taxon>Gammaproteobacteria</taxon>
        <taxon>Thiotrichales</taxon>
        <taxon>Piscirickettsiaceae</taxon>
        <taxon>Methylophaga</taxon>
    </lineage>
</organism>
<dbReference type="InterPro" id="IPR027417">
    <property type="entry name" value="P-loop_NTPase"/>
</dbReference>
<reference evidence="2 3" key="2">
    <citation type="journal article" date="2013" name="Int. J. Syst. Evol. Microbiol.">
        <title>Methylophaga nitratireducenticrescens sp. nov. and Methylophaga frappieri sp. nov., isolated from the biofilm of the methanol-fed denitrification system treating the seawater at the Montreal Biodome.</title>
        <authorList>
            <person name="Villeneuve C."/>
            <person name="Martineau C."/>
            <person name="Mauffrey F."/>
            <person name="Villemur R."/>
        </authorList>
    </citation>
    <scope>NUCLEOTIDE SEQUENCE [LARGE SCALE GENOMIC DNA]</scope>
    <source>
        <strain evidence="2 3">JAM1</strain>
    </source>
</reference>
<dbReference type="EMBL" id="CP003390">
    <property type="protein sequence ID" value="AFI85318.1"/>
    <property type="molecule type" value="Genomic_DNA"/>
</dbReference>
<dbReference type="Gene3D" id="3.40.50.300">
    <property type="entry name" value="P-loop containing nucleotide triphosphate hydrolases"/>
    <property type="match status" value="1"/>
</dbReference>
<accession>I1XLP9</accession>
<dbReference type="GO" id="GO:0005524">
    <property type="term" value="F:ATP binding"/>
    <property type="evidence" value="ECO:0007669"/>
    <property type="project" value="InterPro"/>
</dbReference>
<dbReference type="GO" id="GO:0000155">
    <property type="term" value="F:phosphorelay sensor kinase activity"/>
    <property type="evidence" value="ECO:0007669"/>
    <property type="project" value="InterPro"/>
</dbReference>
<dbReference type="STRING" id="754476.Q7A_2519"/>
<dbReference type="RefSeq" id="WP_014707682.1">
    <property type="nucleotide sequence ID" value="NC_017857.3"/>
</dbReference>
<dbReference type="SUPFAM" id="SSF53795">
    <property type="entry name" value="PEP carboxykinase-like"/>
    <property type="match status" value="1"/>
</dbReference>
<keyword evidence="2" id="KW-0808">Transferase</keyword>
<dbReference type="OrthoDB" id="9778803at2"/>
<dbReference type="PANTHER" id="PTHR30305:SF1">
    <property type="entry name" value="HPR KINASE_PHOSPHORYLASE"/>
    <property type="match status" value="1"/>
</dbReference>
<dbReference type="HOGENOM" id="CLU_052030_1_1_6"/>
<protein>
    <submittedName>
        <fullName evidence="2">HPr kinase/phosphorylase</fullName>
    </submittedName>
</protein>
<dbReference type="Pfam" id="PF07475">
    <property type="entry name" value="Hpr_kinase_C"/>
    <property type="match status" value="1"/>
</dbReference>
<sequence length="170" mass="18705">MALSENLNSQHGVMLHYQGKGILIIGEAGIGKSSLALELIHHGASLIADDVVDFAIEADQLVAHCPKVLSGLLHSRELGLMDIRKVCGENSWRASTTADLCIELKQIYHPEPSVSTPIHYKFILGKALVVLTLSIDNPASLITRVNSWLAMQHYHADSQNNQHKMLLWPV</sequence>
<keyword evidence="3" id="KW-1185">Reference proteome</keyword>
<dbReference type="PATRIC" id="fig|754476.3.peg.2479"/>
<dbReference type="KEGG" id="mej:Q7A_2519"/>
<dbReference type="Proteomes" id="UP000009144">
    <property type="component" value="Chromosome"/>
</dbReference>
<dbReference type="PANTHER" id="PTHR30305">
    <property type="entry name" value="PROTEIN YJDM-RELATED"/>
    <property type="match status" value="1"/>
</dbReference>
<feature type="domain" description="HPr kinase/phosphorylase C-terminal" evidence="1">
    <location>
        <begin position="8"/>
        <end position="109"/>
    </location>
</feature>
<dbReference type="GO" id="GO:0006109">
    <property type="term" value="P:regulation of carbohydrate metabolic process"/>
    <property type="evidence" value="ECO:0007669"/>
    <property type="project" value="InterPro"/>
</dbReference>
<gene>
    <name evidence="2" type="ordered locus">Q7A_2519</name>
</gene>
<evidence type="ECO:0000313" key="2">
    <source>
        <dbReference type="EMBL" id="AFI85318.1"/>
    </source>
</evidence>